<evidence type="ECO:0000313" key="12">
    <source>
        <dbReference type="EMBL" id="KAG0323736.1"/>
    </source>
</evidence>
<keyword evidence="3" id="KW-0479">Metal-binding</keyword>
<feature type="transmembrane region" description="Helical" evidence="10">
    <location>
        <begin position="172"/>
        <end position="192"/>
    </location>
</feature>
<keyword evidence="2 10" id="KW-0812">Transmembrane</keyword>
<feature type="transmembrane region" description="Helical" evidence="10">
    <location>
        <begin position="137"/>
        <end position="160"/>
    </location>
</feature>
<evidence type="ECO:0000256" key="8">
    <source>
        <dbReference type="PROSITE-ProRule" id="PRU00175"/>
    </source>
</evidence>
<evidence type="ECO:0000256" key="7">
    <source>
        <dbReference type="ARBA" id="ARBA00023136"/>
    </source>
</evidence>
<protein>
    <recommendedName>
        <fullName evidence="11">RING-type domain-containing protein</fullName>
    </recommendedName>
</protein>
<evidence type="ECO:0000256" key="4">
    <source>
        <dbReference type="ARBA" id="ARBA00022771"/>
    </source>
</evidence>
<dbReference type="AlphaFoldDB" id="A0A9P6RS83"/>
<organism evidence="12 13">
    <name type="scientific">Dissophora globulifera</name>
    <dbReference type="NCBI Taxonomy" id="979702"/>
    <lineage>
        <taxon>Eukaryota</taxon>
        <taxon>Fungi</taxon>
        <taxon>Fungi incertae sedis</taxon>
        <taxon>Mucoromycota</taxon>
        <taxon>Mortierellomycotina</taxon>
        <taxon>Mortierellomycetes</taxon>
        <taxon>Mortierellales</taxon>
        <taxon>Mortierellaceae</taxon>
        <taxon>Dissophora</taxon>
    </lineage>
</organism>
<reference evidence="12" key="1">
    <citation type="journal article" date="2020" name="Fungal Divers.">
        <title>Resolving the Mortierellaceae phylogeny through synthesis of multi-gene phylogenetics and phylogenomics.</title>
        <authorList>
            <person name="Vandepol N."/>
            <person name="Liber J."/>
            <person name="Desiro A."/>
            <person name="Na H."/>
            <person name="Kennedy M."/>
            <person name="Barry K."/>
            <person name="Grigoriev I.V."/>
            <person name="Miller A.N."/>
            <person name="O'Donnell K."/>
            <person name="Stajich J.E."/>
            <person name="Bonito G."/>
        </authorList>
    </citation>
    <scope>NUCLEOTIDE SEQUENCE</scope>
    <source>
        <strain evidence="12">REB-010B</strain>
    </source>
</reference>
<dbReference type="InterPro" id="IPR013083">
    <property type="entry name" value="Znf_RING/FYVE/PHD"/>
</dbReference>
<dbReference type="OrthoDB" id="8062037at2759"/>
<accession>A0A9P6RS83</accession>
<dbReference type="InterPro" id="IPR001841">
    <property type="entry name" value="Znf_RING"/>
</dbReference>
<feature type="compositionally biased region" description="Gly residues" evidence="9">
    <location>
        <begin position="520"/>
        <end position="529"/>
    </location>
</feature>
<dbReference type="GO" id="GO:0000139">
    <property type="term" value="C:Golgi membrane"/>
    <property type="evidence" value="ECO:0007669"/>
    <property type="project" value="TreeGrafter"/>
</dbReference>
<dbReference type="EMBL" id="JAAAIP010000177">
    <property type="protein sequence ID" value="KAG0323736.1"/>
    <property type="molecule type" value="Genomic_DNA"/>
</dbReference>
<dbReference type="InterPro" id="IPR040176">
    <property type="entry name" value="RNF121/RNF175"/>
</dbReference>
<dbReference type="CDD" id="cd16475">
    <property type="entry name" value="RING-H2_RNF121-like"/>
    <property type="match status" value="1"/>
</dbReference>
<dbReference type="Proteomes" id="UP000738325">
    <property type="component" value="Unassembled WGS sequence"/>
</dbReference>
<dbReference type="Pfam" id="PF00097">
    <property type="entry name" value="zf-C3HC4"/>
    <property type="match status" value="1"/>
</dbReference>
<evidence type="ECO:0000256" key="2">
    <source>
        <dbReference type="ARBA" id="ARBA00022692"/>
    </source>
</evidence>
<comment type="subcellular location">
    <subcellularLocation>
        <location evidence="1">Membrane</location>
        <topology evidence="1">Multi-pass membrane protein</topology>
    </subcellularLocation>
</comment>
<proteinExistence type="predicted"/>
<feature type="transmembrane region" description="Helical" evidence="10">
    <location>
        <begin position="50"/>
        <end position="68"/>
    </location>
</feature>
<dbReference type="Gene3D" id="3.30.40.10">
    <property type="entry name" value="Zinc/RING finger domain, C3HC4 (zinc finger)"/>
    <property type="match status" value="1"/>
</dbReference>
<evidence type="ECO:0000256" key="10">
    <source>
        <dbReference type="SAM" id="Phobius"/>
    </source>
</evidence>
<evidence type="ECO:0000259" key="11">
    <source>
        <dbReference type="PROSITE" id="PS50089"/>
    </source>
</evidence>
<evidence type="ECO:0000256" key="9">
    <source>
        <dbReference type="SAM" id="MobiDB-lite"/>
    </source>
</evidence>
<comment type="caution">
    <text evidence="12">The sequence shown here is derived from an EMBL/GenBank/DDBJ whole genome shotgun (WGS) entry which is preliminary data.</text>
</comment>
<evidence type="ECO:0000313" key="13">
    <source>
        <dbReference type="Proteomes" id="UP000738325"/>
    </source>
</evidence>
<keyword evidence="7 10" id="KW-0472">Membrane</keyword>
<evidence type="ECO:0000256" key="6">
    <source>
        <dbReference type="ARBA" id="ARBA00022989"/>
    </source>
</evidence>
<keyword evidence="4 8" id="KW-0863">Zinc-finger</keyword>
<evidence type="ECO:0000256" key="3">
    <source>
        <dbReference type="ARBA" id="ARBA00022723"/>
    </source>
</evidence>
<dbReference type="Pfam" id="PF13430">
    <property type="entry name" value="DUF4112"/>
    <property type="match status" value="1"/>
</dbReference>
<feature type="domain" description="RING-type" evidence="11">
    <location>
        <begin position="227"/>
        <end position="295"/>
    </location>
</feature>
<dbReference type="PANTHER" id="PTHR13407:SF0">
    <property type="entry name" value="FI05221P"/>
    <property type="match status" value="1"/>
</dbReference>
<evidence type="ECO:0000256" key="5">
    <source>
        <dbReference type="ARBA" id="ARBA00022833"/>
    </source>
</evidence>
<name>A0A9P6RS83_9FUNG</name>
<dbReference type="GO" id="GO:0061630">
    <property type="term" value="F:ubiquitin protein ligase activity"/>
    <property type="evidence" value="ECO:0007669"/>
    <property type="project" value="TreeGrafter"/>
</dbReference>
<dbReference type="PANTHER" id="PTHR13407">
    <property type="entry name" value="RNF121 PROTEIN"/>
    <property type="match status" value="1"/>
</dbReference>
<keyword evidence="5" id="KW-0862">Zinc</keyword>
<dbReference type="GO" id="GO:0036503">
    <property type="term" value="P:ERAD pathway"/>
    <property type="evidence" value="ECO:0007669"/>
    <property type="project" value="TreeGrafter"/>
</dbReference>
<feature type="region of interest" description="Disordered" evidence="9">
    <location>
        <begin position="499"/>
        <end position="529"/>
    </location>
</feature>
<dbReference type="GO" id="GO:0005789">
    <property type="term" value="C:endoplasmic reticulum membrane"/>
    <property type="evidence" value="ECO:0007669"/>
    <property type="project" value="TreeGrafter"/>
</dbReference>
<dbReference type="PROSITE" id="PS50089">
    <property type="entry name" value="ZF_RING_2"/>
    <property type="match status" value="1"/>
</dbReference>
<dbReference type="SUPFAM" id="SSF57850">
    <property type="entry name" value="RING/U-box"/>
    <property type="match status" value="1"/>
</dbReference>
<dbReference type="GO" id="GO:0008270">
    <property type="term" value="F:zinc ion binding"/>
    <property type="evidence" value="ECO:0007669"/>
    <property type="project" value="UniProtKB-KW"/>
</dbReference>
<feature type="transmembrane region" description="Helical" evidence="10">
    <location>
        <begin position="99"/>
        <end position="116"/>
    </location>
</feature>
<keyword evidence="6 10" id="KW-1133">Transmembrane helix</keyword>
<feature type="transmembrane region" description="Helical" evidence="10">
    <location>
        <begin position="449"/>
        <end position="469"/>
    </location>
</feature>
<gene>
    <name evidence="12" type="ORF">BGZ99_002536</name>
</gene>
<dbReference type="InterPro" id="IPR018957">
    <property type="entry name" value="Znf_C3HC4_RING-type"/>
</dbReference>
<evidence type="ECO:0000256" key="1">
    <source>
        <dbReference type="ARBA" id="ARBA00004141"/>
    </source>
</evidence>
<sequence>MEQEAQRLEHIIDEAHEGKVHLSENQIHNLENQAKYFHEHAGHEETHSRMALIILVALISFQFVLLYWKKHHYRSYQATTTIGLWLIPFLFALQAGMRQFSIVWTIFTILNSWIIFKSTRKPLHHMTPKIVYKWFWVIYQISYVVGIIGYVMMFLTFMGFGVPDPVEGEDPASSGLISWGLTFLSYGIYFGILGRDFVEFCTESMASTLGYYTKEGFPRKHLRLGVCAICGIHVSNAISTIDAHGHLQPPVVLQPSPNGAAIEPSIKLNCGHEFHEECIRGWCLIGKKDMCPYCKEKVDLRAFKTNPWDTTQQLYLNLLDALRYMIVWQPVIMGLVQFGFYVTGLNTTVTTAAISNTPTASSMDFILQYHRLPRTEKEREALYGRIRQIAYWLDSFATVGGLNVGLEAIVGFIPVIGDFLGLIASLYQVYLCYLFSIPVHLIMRMLVNVFIDFVVGLVPWIGDILDVFYKSNQYNLTILTNWLLENRLVDVHRYNREHPLNNGTEPNGRTPPYNTRARGAGFGTGSSRY</sequence>
<dbReference type="InterPro" id="IPR025187">
    <property type="entry name" value="DUF4112"/>
</dbReference>
<keyword evidence="13" id="KW-1185">Reference proteome</keyword>
<feature type="transmembrane region" description="Helical" evidence="10">
    <location>
        <begin position="75"/>
        <end position="93"/>
    </location>
</feature>